<feature type="region of interest" description="Disordered" evidence="1">
    <location>
        <begin position="1"/>
        <end position="47"/>
    </location>
</feature>
<proteinExistence type="predicted"/>
<feature type="compositionally biased region" description="Basic and acidic residues" evidence="1">
    <location>
        <begin position="37"/>
        <end position="46"/>
    </location>
</feature>
<comment type="caution">
    <text evidence="2">The sequence shown here is derived from an EMBL/GenBank/DDBJ whole genome shotgun (WGS) entry which is preliminary data.</text>
</comment>
<keyword evidence="3" id="KW-1185">Reference proteome</keyword>
<accession>A0ABW4QU30</accession>
<gene>
    <name evidence="2" type="ORF">ACFSDX_11580</name>
</gene>
<protein>
    <submittedName>
        <fullName evidence="2">Uncharacterized protein</fullName>
    </submittedName>
</protein>
<dbReference type="EMBL" id="JBHUFD010000003">
    <property type="protein sequence ID" value="MFD1873073.1"/>
    <property type="molecule type" value="Genomic_DNA"/>
</dbReference>
<evidence type="ECO:0000313" key="3">
    <source>
        <dbReference type="Proteomes" id="UP001597197"/>
    </source>
</evidence>
<name>A0ABW4QU30_9BACT</name>
<evidence type="ECO:0000313" key="2">
    <source>
        <dbReference type="EMBL" id="MFD1873073.1"/>
    </source>
</evidence>
<sequence length="226" mass="23333">MSDTSKKTAFDPAAAAKPAAAPKPKPDPKAAGKPKPGPKDKPEKQLRPLHTYAGTVGAFGANPDGVYDRFALETAGAPARTVKFPPHFGEALRALAQPGQEVAVLGYLHPTPKGEEHLHLARLDAAGTSARPAAPGAPAAVTLTGTIGELLHTPKGDLHGLRLAGHETELRLPPHLGQQLAGRLVPGAAITASGPQRAPRPGEVAAHPAPMQVELLTLGPDNFLLH</sequence>
<reference evidence="3" key="1">
    <citation type="journal article" date="2019" name="Int. J. Syst. Evol. Microbiol.">
        <title>The Global Catalogue of Microorganisms (GCM) 10K type strain sequencing project: providing services to taxonomists for standard genome sequencing and annotation.</title>
        <authorList>
            <consortium name="The Broad Institute Genomics Platform"/>
            <consortium name="The Broad Institute Genome Sequencing Center for Infectious Disease"/>
            <person name="Wu L."/>
            <person name="Ma J."/>
        </authorList>
    </citation>
    <scope>NUCLEOTIDE SEQUENCE [LARGE SCALE GENOMIC DNA]</scope>
    <source>
        <strain evidence="3">CGMCC 1.15795</strain>
    </source>
</reference>
<dbReference type="Proteomes" id="UP001597197">
    <property type="component" value="Unassembled WGS sequence"/>
</dbReference>
<evidence type="ECO:0000256" key="1">
    <source>
        <dbReference type="SAM" id="MobiDB-lite"/>
    </source>
</evidence>
<dbReference type="RefSeq" id="WP_382313584.1">
    <property type="nucleotide sequence ID" value="NZ_JBHUFD010000003.1"/>
</dbReference>
<organism evidence="2 3">
    <name type="scientific">Hymenobacter bucti</name>
    <dbReference type="NCBI Taxonomy" id="1844114"/>
    <lineage>
        <taxon>Bacteria</taxon>
        <taxon>Pseudomonadati</taxon>
        <taxon>Bacteroidota</taxon>
        <taxon>Cytophagia</taxon>
        <taxon>Cytophagales</taxon>
        <taxon>Hymenobacteraceae</taxon>
        <taxon>Hymenobacter</taxon>
    </lineage>
</organism>
<feature type="compositionally biased region" description="Low complexity" evidence="1">
    <location>
        <begin position="10"/>
        <end position="22"/>
    </location>
</feature>